<evidence type="ECO:0000313" key="2">
    <source>
        <dbReference type="Proteomes" id="UP000198519"/>
    </source>
</evidence>
<sequence length="55" mass="6032">MNAPEQTNQTALLNRLYDLKQKQLLDATQRGDSLLCQVLAAEALAISEAMTKNGK</sequence>
<dbReference type="AlphaFoldDB" id="A0A1I4QDM8"/>
<reference evidence="2" key="1">
    <citation type="submission" date="2016-10" db="EMBL/GenBank/DDBJ databases">
        <authorList>
            <person name="Varghese N."/>
            <person name="Submissions S."/>
        </authorList>
    </citation>
    <scope>NUCLEOTIDE SEQUENCE [LARGE SCALE GENOMIC DNA]</scope>
    <source>
        <strain evidence="2">CGMCC 1.7061</strain>
    </source>
</reference>
<dbReference type="EMBL" id="FOUE01000003">
    <property type="protein sequence ID" value="SFM38158.1"/>
    <property type="molecule type" value="Genomic_DNA"/>
</dbReference>
<gene>
    <name evidence="1" type="ORF">SAMN04487963_2333</name>
</gene>
<dbReference type="RefSeq" id="WP_175481909.1">
    <property type="nucleotide sequence ID" value="NZ_FOUE01000003.1"/>
</dbReference>
<evidence type="ECO:0000313" key="1">
    <source>
        <dbReference type="EMBL" id="SFM38158.1"/>
    </source>
</evidence>
<name>A0A1I4QDM8_9GAMM</name>
<proteinExistence type="predicted"/>
<protein>
    <submittedName>
        <fullName evidence="1">Uncharacterized protein</fullName>
    </submittedName>
</protein>
<keyword evidence="2" id="KW-1185">Reference proteome</keyword>
<organism evidence="1 2">
    <name type="scientific">Marinobacter zhejiangensis</name>
    <dbReference type="NCBI Taxonomy" id="488535"/>
    <lineage>
        <taxon>Bacteria</taxon>
        <taxon>Pseudomonadati</taxon>
        <taxon>Pseudomonadota</taxon>
        <taxon>Gammaproteobacteria</taxon>
        <taxon>Pseudomonadales</taxon>
        <taxon>Marinobacteraceae</taxon>
        <taxon>Marinobacter</taxon>
    </lineage>
</organism>
<dbReference type="Proteomes" id="UP000198519">
    <property type="component" value="Unassembled WGS sequence"/>
</dbReference>
<accession>A0A1I4QDM8</accession>